<dbReference type="EC" id="2.3.1.129" evidence="3"/>
<dbReference type="InterPro" id="IPR055180">
    <property type="entry name" value="HsdR_RecA-like_helicase_dom_2"/>
</dbReference>
<evidence type="ECO:0000256" key="1">
    <source>
        <dbReference type="ARBA" id="ARBA00022747"/>
    </source>
</evidence>
<dbReference type="KEGG" id="rco:RC0873"/>
<dbReference type="InterPro" id="IPR051268">
    <property type="entry name" value="Type-I_R_enzyme_R_subunit"/>
</dbReference>
<keyword evidence="3" id="KW-0808">Transferase</keyword>
<reference evidence="3 4" key="1">
    <citation type="journal article" date="2001" name="Science">
        <title>Mechanisms of evolution in Rickettsia conorii and R. prowazekii.</title>
        <authorList>
            <person name="Ogata H."/>
            <person name="Audic S."/>
            <person name="Renesto-Audiffren P."/>
            <person name="Fournier P.-E."/>
            <person name="Barbe V."/>
            <person name="Samson D."/>
            <person name="Roux V."/>
            <person name="Cossart P."/>
            <person name="Weissenbach J."/>
            <person name="Claverie J.-M."/>
            <person name="Raoult D."/>
        </authorList>
    </citation>
    <scope>NUCLEOTIDE SEQUENCE [LARGE SCALE GENOMIC DNA]</scope>
    <source>
        <strain evidence="4">ATCC VR-613 / Malish 7</strain>
    </source>
</reference>
<proteinExistence type="predicted"/>
<organism evidence="3 4">
    <name type="scientific">Rickettsia conorii (strain ATCC VR-613 / Malish 7)</name>
    <dbReference type="NCBI Taxonomy" id="272944"/>
    <lineage>
        <taxon>Bacteria</taxon>
        <taxon>Pseudomonadati</taxon>
        <taxon>Pseudomonadota</taxon>
        <taxon>Alphaproteobacteria</taxon>
        <taxon>Rickettsiales</taxon>
        <taxon>Rickettsiaceae</taxon>
        <taxon>Rickettsieae</taxon>
        <taxon>Rickettsia</taxon>
        <taxon>spotted fever group</taxon>
    </lineage>
</organism>
<dbReference type="Proteomes" id="UP000000816">
    <property type="component" value="Chromosome"/>
</dbReference>
<dbReference type="AlphaFoldDB" id="Q92H98"/>
<keyword evidence="3" id="KW-0012">Acyltransferase</keyword>
<dbReference type="HOGENOM" id="CLU_1694153_0_0_5"/>
<dbReference type="EMBL" id="AE006914">
    <property type="protein sequence ID" value="AAL03411.1"/>
    <property type="molecule type" value="Genomic_DNA"/>
</dbReference>
<gene>
    <name evidence="3" type="ordered locus">RC0873</name>
</gene>
<evidence type="ECO:0000313" key="3">
    <source>
        <dbReference type="EMBL" id="AAL03411.1"/>
    </source>
</evidence>
<keyword evidence="1" id="KW-0680">Restriction system</keyword>
<dbReference type="Gene3D" id="3.40.50.300">
    <property type="entry name" value="P-loop containing nucleotide triphosphate hydrolases"/>
    <property type="match status" value="1"/>
</dbReference>
<accession>Q92H98</accession>
<feature type="domain" description="Restriction endonuclease type I HsdR second RecA-like helicase" evidence="2">
    <location>
        <begin position="102"/>
        <end position="163"/>
    </location>
</feature>
<dbReference type="GO" id="GO:0009307">
    <property type="term" value="P:DNA restriction-modification system"/>
    <property type="evidence" value="ECO:0007669"/>
    <property type="project" value="UniProtKB-KW"/>
</dbReference>
<protein>
    <submittedName>
        <fullName evidence="3">Type I restriction enzyme restriction subunit-like protein</fullName>
        <ecNumber evidence="3">2.3.1.129</ecNumber>
    </submittedName>
</protein>
<dbReference type="PANTHER" id="PTHR30195">
    <property type="entry name" value="TYPE I SITE-SPECIFIC DEOXYRIBONUCLEASE PROTEIN SUBUNIT M AND R"/>
    <property type="match status" value="1"/>
</dbReference>
<dbReference type="PIR" id="A97809">
    <property type="entry name" value="A97809"/>
</dbReference>
<dbReference type="GO" id="GO:0008780">
    <property type="term" value="F:acyl-[acyl-carrier-protein]-UDP-N-acetylglucosamine O-acyltransferase activity"/>
    <property type="evidence" value="ECO:0007669"/>
    <property type="project" value="UniProtKB-EC"/>
</dbReference>
<evidence type="ECO:0000313" key="4">
    <source>
        <dbReference type="Proteomes" id="UP000000816"/>
    </source>
</evidence>
<name>Q92H98_RICCN</name>
<dbReference type="InterPro" id="IPR027417">
    <property type="entry name" value="P-loop_NTPase"/>
</dbReference>
<sequence length="164" mass="18703">MQDVIQDFDMITNGLNREEKAALKTRFSCSKMLAQTKEAIYAKAFDISTHYLKTFKGTGLKGMLIAPSRLIAVRFKKFLDDIGQVSSEVVISATDDRDGYKDIESENEVDKFIKNMREQYGVKFNNRIIKKFKSSDDPEILIVVSKLLTGFDAPRNVVIYICKE</sequence>
<dbReference type="PANTHER" id="PTHR30195:SF15">
    <property type="entry name" value="TYPE I RESTRICTION ENZYME HINDI ENDONUCLEASE SUBUNIT"/>
    <property type="match status" value="1"/>
</dbReference>
<dbReference type="Pfam" id="PF22679">
    <property type="entry name" value="T1R_D3-like"/>
    <property type="match status" value="1"/>
</dbReference>
<evidence type="ECO:0000259" key="2">
    <source>
        <dbReference type="Pfam" id="PF22679"/>
    </source>
</evidence>